<dbReference type="InterPro" id="IPR029261">
    <property type="entry name" value="Transposase_Znf"/>
</dbReference>
<name>A0A3P2ACD8_9BACE</name>
<organism evidence="2 3">
    <name type="scientific">Prevotella heparinolytica</name>
    <dbReference type="NCBI Taxonomy" id="28113"/>
    <lineage>
        <taxon>Bacteria</taxon>
        <taxon>Pseudomonadati</taxon>
        <taxon>Bacteroidota</taxon>
        <taxon>Bacteroidia</taxon>
        <taxon>Bacteroidales</taxon>
        <taxon>Bacteroidaceae</taxon>
        <taxon>Bacteroides</taxon>
    </lineage>
</organism>
<sequence>MNSSFLYHAFGVKEYHCHATSYKDSAIFLKLKSDTPRKSKCPHCGSDDVIKYGRQYRDIHNLLIGGKQTFLSPTIQRYRCKDCEKVYQADIPFTRGSVSYTFRFSRYVLDLLRLGMTIKDVAFHLGVGWDMVKDIHKRHLRQKYSYVNIRKVKHIGIDEFFQ</sequence>
<evidence type="ECO:0000313" key="3">
    <source>
        <dbReference type="Proteomes" id="UP000279562"/>
    </source>
</evidence>
<accession>A0A3P2ACD8</accession>
<dbReference type="InterPro" id="IPR047951">
    <property type="entry name" value="Transpos_ISL3"/>
</dbReference>
<feature type="domain" description="Transposase IS204/IS1001/IS1096/IS1165 zinc-finger" evidence="1">
    <location>
        <begin position="39"/>
        <end position="83"/>
    </location>
</feature>
<comment type="caution">
    <text evidence="2">The sequence shown here is derived from an EMBL/GenBank/DDBJ whole genome shotgun (WGS) entry which is preliminary data.</text>
</comment>
<dbReference type="AlphaFoldDB" id="A0A3P2ACD8"/>
<dbReference type="PANTHER" id="PTHR33498:SF1">
    <property type="entry name" value="TRANSPOSASE FOR INSERTION SEQUENCE ELEMENT IS1557"/>
    <property type="match status" value="1"/>
</dbReference>
<dbReference type="PANTHER" id="PTHR33498">
    <property type="entry name" value="TRANSPOSASE FOR INSERTION SEQUENCE ELEMENT IS1557"/>
    <property type="match status" value="1"/>
</dbReference>
<dbReference type="Pfam" id="PF14690">
    <property type="entry name" value="Zn_ribbon_ISL3"/>
    <property type="match status" value="1"/>
</dbReference>
<dbReference type="Proteomes" id="UP000279562">
    <property type="component" value="Unassembled WGS sequence"/>
</dbReference>
<protein>
    <submittedName>
        <fullName evidence="2">Transposase</fullName>
    </submittedName>
</protein>
<dbReference type="EMBL" id="RQYF01000003">
    <property type="protein sequence ID" value="RRD93097.1"/>
    <property type="molecule type" value="Genomic_DNA"/>
</dbReference>
<dbReference type="RefSeq" id="WP_125238213.1">
    <property type="nucleotide sequence ID" value="NZ_JBGYSF010000177.1"/>
</dbReference>
<evidence type="ECO:0000259" key="1">
    <source>
        <dbReference type="Pfam" id="PF14690"/>
    </source>
</evidence>
<keyword evidence="3" id="KW-1185">Reference proteome</keyword>
<proteinExistence type="predicted"/>
<evidence type="ECO:0000313" key="2">
    <source>
        <dbReference type="EMBL" id="RRD93097.1"/>
    </source>
</evidence>
<reference evidence="2 3" key="1">
    <citation type="submission" date="2018-11" db="EMBL/GenBank/DDBJ databases">
        <title>Genomes From Bacteria Associated with the Canine Oral Cavity: a Test Case for Automated Genome-Based Taxonomic Assignment.</title>
        <authorList>
            <person name="Coil D.A."/>
            <person name="Jospin G."/>
            <person name="Darling A.E."/>
            <person name="Wallis C."/>
            <person name="Davis I.J."/>
            <person name="Harris S."/>
            <person name="Eisen J.A."/>
            <person name="Holcombe L.J."/>
            <person name="O'Flynn C."/>
        </authorList>
    </citation>
    <scope>NUCLEOTIDE SEQUENCE [LARGE SCALE GENOMIC DNA]</scope>
    <source>
        <strain evidence="2 3">OH1047_COT-310</strain>
    </source>
</reference>
<gene>
    <name evidence="2" type="ORF">EII33_01455</name>
</gene>